<feature type="transmembrane region" description="Helical" evidence="2">
    <location>
        <begin position="74"/>
        <end position="92"/>
    </location>
</feature>
<feature type="transmembrane region" description="Helical" evidence="2">
    <location>
        <begin position="232"/>
        <end position="251"/>
    </location>
</feature>
<protein>
    <submittedName>
        <fullName evidence="3">Uncharacterized protein</fullName>
    </submittedName>
</protein>
<dbReference type="EMBL" id="JPDN02000020">
    <property type="protein sequence ID" value="PON25118.1"/>
    <property type="molecule type" value="Genomic_DNA"/>
</dbReference>
<name>A0A2P4ZLF4_9HYPO</name>
<feature type="region of interest" description="Disordered" evidence="1">
    <location>
        <begin position="435"/>
        <end position="473"/>
    </location>
</feature>
<evidence type="ECO:0000256" key="2">
    <source>
        <dbReference type="SAM" id="Phobius"/>
    </source>
</evidence>
<keyword evidence="2" id="KW-1133">Transmembrane helix</keyword>
<feature type="transmembrane region" description="Helical" evidence="2">
    <location>
        <begin position="104"/>
        <end position="121"/>
    </location>
</feature>
<accession>A0A2P4ZLF4</accession>
<feature type="transmembrane region" description="Helical" evidence="2">
    <location>
        <begin position="43"/>
        <end position="62"/>
    </location>
</feature>
<evidence type="ECO:0000313" key="4">
    <source>
        <dbReference type="Proteomes" id="UP000054821"/>
    </source>
</evidence>
<proteinExistence type="predicted"/>
<feature type="transmembrane region" description="Helical" evidence="2">
    <location>
        <begin position="128"/>
        <end position="148"/>
    </location>
</feature>
<evidence type="ECO:0000256" key="1">
    <source>
        <dbReference type="SAM" id="MobiDB-lite"/>
    </source>
</evidence>
<gene>
    <name evidence="3" type="ORF">TGAM01_v206199</name>
</gene>
<comment type="caution">
    <text evidence="3">The sequence shown here is derived from an EMBL/GenBank/DDBJ whole genome shotgun (WGS) entry which is preliminary data.</text>
</comment>
<dbReference type="AlphaFoldDB" id="A0A2P4ZLF4"/>
<dbReference type="Proteomes" id="UP000054821">
    <property type="component" value="Unassembled WGS sequence"/>
</dbReference>
<dbReference type="GeneID" id="29982632"/>
<reference evidence="3 4" key="1">
    <citation type="journal article" date="2016" name="Genome Announc.">
        <title>Draft Whole-Genome Sequence of Trichoderma gamsii T6085, a Promising Biocontrol Agent of Fusarium Head Blight on Wheat.</title>
        <authorList>
            <person name="Baroncelli R."/>
            <person name="Zapparata A."/>
            <person name="Piaggeschi G."/>
            <person name="Sarrocco S."/>
            <person name="Vannacci G."/>
        </authorList>
    </citation>
    <scope>NUCLEOTIDE SEQUENCE [LARGE SCALE GENOMIC DNA]</scope>
    <source>
        <strain evidence="3 4">T6085</strain>
    </source>
</reference>
<keyword evidence="4" id="KW-1185">Reference proteome</keyword>
<feature type="compositionally biased region" description="Acidic residues" evidence="1">
    <location>
        <begin position="442"/>
        <end position="467"/>
    </location>
</feature>
<feature type="transmembrane region" description="Helical" evidence="2">
    <location>
        <begin position="186"/>
        <end position="211"/>
    </location>
</feature>
<keyword evidence="2" id="KW-0472">Membrane</keyword>
<evidence type="ECO:0000313" key="3">
    <source>
        <dbReference type="EMBL" id="PON25118.1"/>
    </source>
</evidence>
<keyword evidence="2" id="KW-0812">Transmembrane</keyword>
<dbReference type="RefSeq" id="XP_024405481.1">
    <property type="nucleotide sequence ID" value="XM_024549819.1"/>
</dbReference>
<organism evidence="3 4">
    <name type="scientific">Trichoderma gamsii</name>
    <dbReference type="NCBI Taxonomy" id="398673"/>
    <lineage>
        <taxon>Eukaryota</taxon>
        <taxon>Fungi</taxon>
        <taxon>Dikarya</taxon>
        <taxon>Ascomycota</taxon>
        <taxon>Pezizomycotina</taxon>
        <taxon>Sordariomycetes</taxon>
        <taxon>Hypocreomycetidae</taxon>
        <taxon>Hypocreales</taxon>
        <taxon>Hypocreaceae</taxon>
        <taxon>Trichoderma</taxon>
    </lineage>
</organism>
<sequence>MAIEPCADPDCPRCHADTAIPNNLSLGAVLLGLTFLPPLESTYSFPAIFIAAVLFVLKDYSLFRQELLCEGKHYWAVIIAAVPLLFEPTLTTNLLPAKFIDGEQNWILIAFLFLLFFQSTVKHSAHAAAYSSSSCWLALLLALGTYYGSPTLSSSYRPGIVECIIIPAAWLVASSFRVTEAFSSPYLQWIFLGILALTGTICATINIAGPLRYGYRNYIILYVKLRQRIPSWSHFPLLWLAFHPWTGWWLLGSSLCVTWQYVREHHREVAAEITDNAEKAKIRASSLLTWARDEAAAAERCELQVHHLATKLMRDALSSHYVGLAGFYHEEAARQSPEGKIRYDEAAELTSNFAIRVTEDAQKATAAARAVRDSTDCVSKLTIDAKSLAAIGDIEAAKAVVSDLQVALEGCEKSHGDAVVARESAQRMMAKFHNKNFNALQENEDEENEDQEDDPPAPQPEESDEATDAPGVD</sequence>